<proteinExistence type="predicted"/>
<keyword evidence="3" id="KW-1185">Reference proteome</keyword>
<keyword evidence="1" id="KW-0732">Signal</keyword>
<accession>A0A4R4PXX6</accession>
<protein>
    <submittedName>
        <fullName evidence="2">DUF2690 domain-containing protein</fullName>
    </submittedName>
</protein>
<dbReference type="Proteomes" id="UP000295075">
    <property type="component" value="Unassembled WGS sequence"/>
</dbReference>
<sequence length="151" mass="16027">MTTQSSRKTIGRGVTRRFRRAFAGVVIAIAALCVPLTASAVPGGDPQATGCANSASTIWSRTYLGAGTVEVRYSSACGTNWVRVSGATGRPSEAGIWSAASGWQWSPSYYQSPSQYWTPMVYAPGSNCVVFRAKIVDVNSHLVDTGNLQLC</sequence>
<dbReference type="OrthoDB" id="2863790at2"/>
<organism evidence="2 3">
    <name type="scientific">Kribbella albertanoniae</name>
    <dbReference type="NCBI Taxonomy" id="1266829"/>
    <lineage>
        <taxon>Bacteria</taxon>
        <taxon>Bacillati</taxon>
        <taxon>Actinomycetota</taxon>
        <taxon>Actinomycetes</taxon>
        <taxon>Propionibacteriales</taxon>
        <taxon>Kribbellaceae</taxon>
        <taxon>Kribbella</taxon>
    </lineage>
</organism>
<dbReference type="AlphaFoldDB" id="A0A4R4PXX6"/>
<name>A0A4R4PXX6_9ACTN</name>
<evidence type="ECO:0000313" key="2">
    <source>
        <dbReference type="EMBL" id="TDC27364.1"/>
    </source>
</evidence>
<dbReference type="EMBL" id="SMKA01000095">
    <property type="protein sequence ID" value="TDC27364.1"/>
    <property type="molecule type" value="Genomic_DNA"/>
</dbReference>
<gene>
    <name evidence="2" type="ORF">E1261_20875</name>
</gene>
<dbReference type="InterPro" id="IPR021224">
    <property type="entry name" value="DUF2690"/>
</dbReference>
<reference evidence="2 3" key="1">
    <citation type="submission" date="2019-03" db="EMBL/GenBank/DDBJ databases">
        <title>Draft genome sequences of novel Actinobacteria.</title>
        <authorList>
            <person name="Sahin N."/>
            <person name="Ay H."/>
            <person name="Saygin H."/>
        </authorList>
    </citation>
    <scope>NUCLEOTIDE SEQUENCE [LARGE SCALE GENOMIC DNA]</scope>
    <source>
        <strain evidence="2 3">JCM 30547</strain>
    </source>
</reference>
<evidence type="ECO:0000256" key="1">
    <source>
        <dbReference type="SAM" id="SignalP"/>
    </source>
</evidence>
<comment type="caution">
    <text evidence="2">The sequence shown here is derived from an EMBL/GenBank/DDBJ whole genome shotgun (WGS) entry which is preliminary data.</text>
</comment>
<evidence type="ECO:0000313" key="3">
    <source>
        <dbReference type="Proteomes" id="UP000295075"/>
    </source>
</evidence>
<feature type="chain" id="PRO_5020488918" evidence="1">
    <location>
        <begin position="41"/>
        <end position="151"/>
    </location>
</feature>
<dbReference type="Pfam" id="PF10901">
    <property type="entry name" value="DUF2690"/>
    <property type="match status" value="1"/>
</dbReference>
<feature type="signal peptide" evidence="1">
    <location>
        <begin position="1"/>
        <end position="40"/>
    </location>
</feature>